<keyword evidence="4" id="KW-0012">Acyltransferase</keyword>
<dbReference type="AlphaFoldDB" id="A0A845U5X4"/>
<evidence type="ECO:0000259" key="6">
    <source>
        <dbReference type="Pfam" id="PF00583"/>
    </source>
</evidence>
<keyword evidence="2" id="KW-1277">Toxin-antitoxin system</keyword>
<feature type="domain" description="N-acetyltransferase" evidence="6">
    <location>
        <begin position="82"/>
        <end position="142"/>
    </location>
</feature>
<protein>
    <submittedName>
        <fullName evidence="7">GNAT family N-acetyltransferase</fullName>
    </submittedName>
</protein>
<comment type="caution">
    <text evidence="7">The sequence shown here is derived from an EMBL/GenBank/DDBJ whole genome shotgun (WGS) entry which is preliminary data.</text>
</comment>
<evidence type="ECO:0000256" key="5">
    <source>
        <dbReference type="ARBA" id="ARBA00049880"/>
    </source>
</evidence>
<dbReference type="PANTHER" id="PTHR36449:SF1">
    <property type="entry name" value="ACETYLTRANSFERASE"/>
    <property type="match status" value="1"/>
</dbReference>
<reference evidence="7" key="1">
    <citation type="submission" date="2019-11" db="EMBL/GenBank/DDBJ databases">
        <title>Acidithiobacillus ferrianus sp. nov.: a facultatively anaerobic and extremely acidophilic chemolithoautotroph.</title>
        <authorList>
            <person name="Norris P.R."/>
            <person name="Falagan C."/>
            <person name="Moya-Beltran A."/>
            <person name="Castro M."/>
            <person name="Quatrini R."/>
            <person name="Johnson D.B."/>
        </authorList>
    </citation>
    <scope>NUCLEOTIDE SEQUENCE [LARGE SCALE GENOMIC DNA]</scope>
    <source>
        <strain evidence="7">MG</strain>
    </source>
</reference>
<dbReference type="GO" id="GO:0016747">
    <property type="term" value="F:acyltransferase activity, transferring groups other than amino-acyl groups"/>
    <property type="evidence" value="ECO:0007669"/>
    <property type="project" value="InterPro"/>
</dbReference>
<dbReference type="RefSeq" id="WP_163097532.1">
    <property type="nucleotide sequence ID" value="NZ_CP127523.1"/>
</dbReference>
<organism evidence="7">
    <name type="scientific">Acidithiobacillus ferrianus</name>
    <dbReference type="NCBI Taxonomy" id="2678518"/>
    <lineage>
        <taxon>Bacteria</taxon>
        <taxon>Pseudomonadati</taxon>
        <taxon>Pseudomonadota</taxon>
        <taxon>Acidithiobacillia</taxon>
        <taxon>Acidithiobacillales</taxon>
        <taxon>Acidithiobacillaceae</taxon>
        <taxon>Acidithiobacillus</taxon>
    </lineage>
</organism>
<keyword evidence="3 7" id="KW-0808">Transferase</keyword>
<accession>A0A845U5X4</accession>
<dbReference type="InterPro" id="IPR016181">
    <property type="entry name" value="Acyl_CoA_acyltransferase"/>
</dbReference>
<dbReference type="Gene3D" id="3.40.630.30">
    <property type="match status" value="1"/>
</dbReference>
<gene>
    <name evidence="7" type="ORF">GL267_06380</name>
</gene>
<keyword evidence="1" id="KW-0678">Repressor</keyword>
<dbReference type="PANTHER" id="PTHR36449">
    <property type="entry name" value="ACETYLTRANSFERASE-RELATED"/>
    <property type="match status" value="1"/>
</dbReference>
<dbReference type="Pfam" id="PF00583">
    <property type="entry name" value="Acetyltransf_1"/>
    <property type="match status" value="1"/>
</dbReference>
<dbReference type="SUPFAM" id="SSF55729">
    <property type="entry name" value="Acyl-CoA N-acyltransferases (Nat)"/>
    <property type="match status" value="1"/>
</dbReference>
<evidence type="ECO:0000256" key="3">
    <source>
        <dbReference type="ARBA" id="ARBA00022679"/>
    </source>
</evidence>
<sequence>MQIPPLTGNHDRQNFDCGRQELNDWLRQVARQHQEKGLSKTFVAVRESVPDPICGYYALTLAELENRHLPDTWRKKLPHRIPGVRLGRLAIDRAFQSKELGELLLLHALMRAQRIYNEAGGIGLFVDAIDERAADYYRRFGFDASPDNPLMLFLSFKVLGTTIRS</sequence>
<comment type="catalytic activity">
    <reaction evidence="5">
        <text>glycyl-tRNA(Gly) + acetyl-CoA = N-acetylglycyl-tRNA(Gly) + CoA + H(+)</text>
        <dbReference type="Rhea" id="RHEA:81867"/>
        <dbReference type="Rhea" id="RHEA-COMP:9683"/>
        <dbReference type="Rhea" id="RHEA-COMP:19766"/>
        <dbReference type="ChEBI" id="CHEBI:15378"/>
        <dbReference type="ChEBI" id="CHEBI:57287"/>
        <dbReference type="ChEBI" id="CHEBI:57288"/>
        <dbReference type="ChEBI" id="CHEBI:78522"/>
        <dbReference type="ChEBI" id="CHEBI:232036"/>
    </reaction>
</comment>
<name>A0A845U5X4_9PROT</name>
<evidence type="ECO:0000313" key="7">
    <source>
        <dbReference type="EMBL" id="NDU42283.1"/>
    </source>
</evidence>
<evidence type="ECO:0000256" key="4">
    <source>
        <dbReference type="ARBA" id="ARBA00023315"/>
    </source>
</evidence>
<dbReference type="InterPro" id="IPR000182">
    <property type="entry name" value="GNAT_dom"/>
</dbReference>
<evidence type="ECO:0000256" key="1">
    <source>
        <dbReference type="ARBA" id="ARBA00022491"/>
    </source>
</evidence>
<dbReference type="EMBL" id="WNJL01000028">
    <property type="protein sequence ID" value="NDU42283.1"/>
    <property type="molecule type" value="Genomic_DNA"/>
</dbReference>
<proteinExistence type="predicted"/>
<evidence type="ECO:0000256" key="2">
    <source>
        <dbReference type="ARBA" id="ARBA00022649"/>
    </source>
</evidence>